<dbReference type="GO" id="GO:0003729">
    <property type="term" value="F:mRNA binding"/>
    <property type="evidence" value="ECO:0007669"/>
    <property type="project" value="UniProtKB-ARBA"/>
</dbReference>
<proteinExistence type="inferred from homology"/>
<dbReference type="Gene3D" id="1.25.40.10">
    <property type="entry name" value="Tetratricopeptide repeat domain"/>
    <property type="match status" value="2"/>
</dbReference>
<comment type="similarity">
    <text evidence="1">Belongs to the PPR family. PCMP-H subfamily.</text>
</comment>
<dbReference type="Gene3D" id="3.40.50.720">
    <property type="entry name" value="NAD(P)-binding Rossmann-like Domain"/>
    <property type="match status" value="1"/>
</dbReference>
<evidence type="ECO:0000313" key="7">
    <source>
        <dbReference type="Proteomes" id="UP000237347"/>
    </source>
</evidence>
<dbReference type="EMBL" id="PKMF04000069">
    <property type="protein sequence ID" value="KAK7853027.1"/>
    <property type="molecule type" value="Genomic_DNA"/>
</dbReference>
<dbReference type="GO" id="GO:0000166">
    <property type="term" value="F:nucleotide binding"/>
    <property type="evidence" value="ECO:0007669"/>
    <property type="project" value="InterPro"/>
</dbReference>
<dbReference type="Pfam" id="PF14432">
    <property type="entry name" value="DYW_deaminase"/>
    <property type="match status" value="1"/>
</dbReference>
<reference evidence="6 7" key="1">
    <citation type="journal article" date="2018" name="Sci. Data">
        <title>The draft genome sequence of cork oak.</title>
        <authorList>
            <person name="Ramos A.M."/>
            <person name="Usie A."/>
            <person name="Barbosa P."/>
            <person name="Barros P.M."/>
            <person name="Capote T."/>
            <person name="Chaves I."/>
            <person name="Simoes F."/>
            <person name="Abreu I."/>
            <person name="Carrasquinho I."/>
            <person name="Faro C."/>
            <person name="Guimaraes J.B."/>
            <person name="Mendonca D."/>
            <person name="Nobrega F."/>
            <person name="Rodrigues L."/>
            <person name="Saibo N.J.M."/>
            <person name="Varela M.C."/>
            <person name="Egas C."/>
            <person name="Matos J."/>
            <person name="Miguel C.M."/>
            <person name="Oliveira M.M."/>
            <person name="Ricardo C.P."/>
            <person name="Goncalves S."/>
        </authorList>
    </citation>
    <scope>NUCLEOTIDE SEQUENCE [LARGE SCALE GENOMIC DNA]</scope>
    <source>
        <strain evidence="7">cv. HL8</strain>
    </source>
</reference>
<feature type="domain" description="Gfo/Idh/MocA-like oxidoreductase N-terminal" evidence="4">
    <location>
        <begin position="6"/>
        <end position="127"/>
    </location>
</feature>
<feature type="domain" description="DYW" evidence="5">
    <location>
        <begin position="746"/>
        <end position="831"/>
    </location>
</feature>
<dbReference type="AlphaFoldDB" id="A0AAW0LPK6"/>
<evidence type="ECO:0000256" key="2">
    <source>
        <dbReference type="ARBA" id="ARBA00022737"/>
    </source>
</evidence>
<feature type="repeat" description="PPR" evidence="3">
    <location>
        <begin position="440"/>
        <end position="474"/>
    </location>
</feature>
<evidence type="ECO:0000256" key="3">
    <source>
        <dbReference type="PROSITE-ProRule" id="PRU00708"/>
    </source>
</evidence>
<evidence type="ECO:0000259" key="5">
    <source>
        <dbReference type="Pfam" id="PF14432"/>
    </source>
</evidence>
<dbReference type="SUPFAM" id="SSF51735">
    <property type="entry name" value="NAD(P)-binding Rossmann-fold domains"/>
    <property type="match status" value="1"/>
</dbReference>
<sequence length="833" mass="93044">MAENPVRFGIIGCAEIARKVARAIDLAPNSILYAIASRSIEKAKNFAATNGLPENVKIYGSYDQVLDDPCVDAVYMPLPTSLHVHWAVLAACKKKHLLLEKPAALDVAELDQILEACESNGVQFMHGSMWLHHPRTAKMKDLLSNYFGQLNFVSFCLSSLVWSALRVVSQQIQLQIPLLVVGDDNAIHSQSTMPTTPEFLESNIRVKPDLDALGALGDLAWYCIEAILWAKDYQLPTTVTALPDVTRNLAGVILSCTASLHWDQLDTTVATIHCSFLSHWSMDLAICASKGSLHVKDFIIPYQEHSASFDFTLGSKFLDLHIGWSVEPEEVCVTSQLPQEALMVQELARLVEGIRKSKFRPDSKWPGISRKTQLVMDAMKKSIDLGCKPRLLTLLESQSRFVQPGNFAFSMALKACADLCELRVGKTVHAQIIKCNEEPDQVVNNALLRLYTKCGCFDEVLRVFEEMPQQNVVSWNSLIAGFVHRKQVFESLDTFRRMQGEGIGFSWVTLTTVLPICSQLTALNSGKEIHAQIVKSTRKPDFPVLNSLVDMYAKCGATDYSRRVFDGMQSKDLTSWNTMLTGYAVNGCLQKAMEIFNELVESGIRPDAVTFIALLSGCSHAGLTGEGQRLFNKMMKNYGLSPSVEHYACCTRGEAIAEQLFELEPNNPGNYVLLSNIYANAGMWDIVKIVRDTMERRRMTKEAGCSWVQIKNRIHTFVAGGGFEFRNSAEYKKVWNQLMDAMEEIGYVPNTGVVLHDVNEETKSTWLCGHSERLATLFSLIHSSTGVPIRITKNLRVCVDCHTWMKIVSSVTGRVIVLRDTNRFHHFRGGLLL</sequence>
<dbReference type="Pfam" id="PF13041">
    <property type="entry name" value="PPR_2"/>
    <property type="match status" value="1"/>
</dbReference>
<gene>
    <name evidence="6" type="primary">PCMP-H57</name>
    <name evidence="6" type="ORF">CFP56_037177</name>
</gene>
<dbReference type="Pfam" id="PF01408">
    <property type="entry name" value="GFO_IDH_MocA"/>
    <property type="match status" value="1"/>
</dbReference>
<dbReference type="PANTHER" id="PTHR46368:SF5">
    <property type="entry name" value="NAD(P)-BINDING ROSSMANN-FOLD SUPERFAMILY PROTEIN"/>
    <property type="match status" value="1"/>
</dbReference>
<keyword evidence="2" id="KW-0677">Repeat</keyword>
<name>A0AAW0LPK6_QUESU</name>
<dbReference type="InterPro" id="IPR036291">
    <property type="entry name" value="NAD(P)-bd_dom_sf"/>
</dbReference>
<dbReference type="FunFam" id="1.25.40.10:FF:000987">
    <property type="entry name" value="Pentatricopeptide repeat-containing protein At3g14330"/>
    <property type="match status" value="1"/>
</dbReference>
<dbReference type="InterPro" id="IPR002885">
    <property type="entry name" value="PPR_rpt"/>
</dbReference>
<protein>
    <submittedName>
        <fullName evidence="6">Pentatricopeptide repeat-containing protein</fullName>
    </submittedName>
</protein>
<dbReference type="FunFam" id="1.25.40.10:FF:000158">
    <property type="entry name" value="pentatricopeptide repeat-containing protein At2g33680"/>
    <property type="match status" value="1"/>
</dbReference>
<evidence type="ECO:0000313" key="6">
    <source>
        <dbReference type="EMBL" id="KAK7853027.1"/>
    </source>
</evidence>
<dbReference type="Pfam" id="PF01535">
    <property type="entry name" value="PPR"/>
    <property type="match status" value="2"/>
</dbReference>
<feature type="repeat" description="PPR" evidence="3">
    <location>
        <begin position="572"/>
        <end position="606"/>
    </location>
</feature>
<dbReference type="InterPro" id="IPR000683">
    <property type="entry name" value="Gfo/Idh/MocA-like_OxRdtase_N"/>
</dbReference>
<dbReference type="InterPro" id="IPR046848">
    <property type="entry name" value="E_motif"/>
</dbReference>
<accession>A0AAW0LPK6</accession>
<dbReference type="InterPro" id="IPR011990">
    <property type="entry name" value="TPR-like_helical_dom_sf"/>
</dbReference>
<dbReference type="PANTHER" id="PTHR46368">
    <property type="match status" value="1"/>
</dbReference>
<evidence type="ECO:0000259" key="4">
    <source>
        <dbReference type="Pfam" id="PF01408"/>
    </source>
</evidence>
<evidence type="ECO:0000256" key="1">
    <source>
        <dbReference type="ARBA" id="ARBA00006643"/>
    </source>
</evidence>
<organism evidence="6 7">
    <name type="scientific">Quercus suber</name>
    <name type="common">Cork oak</name>
    <dbReference type="NCBI Taxonomy" id="58331"/>
    <lineage>
        <taxon>Eukaryota</taxon>
        <taxon>Viridiplantae</taxon>
        <taxon>Streptophyta</taxon>
        <taxon>Embryophyta</taxon>
        <taxon>Tracheophyta</taxon>
        <taxon>Spermatophyta</taxon>
        <taxon>Magnoliopsida</taxon>
        <taxon>eudicotyledons</taxon>
        <taxon>Gunneridae</taxon>
        <taxon>Pentapetalae</taxon>
        <taxon>rosids</taxon>
        <taxon>fabids</taxon>
        <taxon>Fagales</taxon>
        <taxon>Fagaceae</taxon>
        <taxon>Quercus</taxon>
    </lineage>
</organism>
<dbReference type="GO" id="GO:0008270">
    <property type="term" value="F:zinc ion binding"/>
    <property type="evidence" value="ECO:0007669"/>
    <property type="project" value="InterPro"/>
</dbReference>
<dbReference type="Pfam" id="PF20431">
    <property type="entry name" value="E_motif"/>
    <property type="match status" value="1"/>
</dbReference>
<feature type="repeat" description="PPR" evidence="3">
    <location>
        <begin position="607"/>
        <end position="642"/>
    </location>
</feature>
<comment type="caution">
    <text evidence="6">The sequence shown here is derived from an EMBL/GenBank/DDBJ whole genome shotgun (WGS) entry which is preliminary data.</text>
</comment>
<dbReference type="InterPro" id="IPR032867">
    <property type="entry name" value="DYW_dom"/>
</dbReference>
<dbReference type="SUPFAM" id="SSF55347">
    <property type="entry name" value="Glyceraldehyde-3-phosphate dehydrogenase-like, C-terminal domain"/>
    <property type="match status" value="1"/>
</dbReference>
<dbReference type="Gene3D" id="3.30.360.10">
    <property type="entry name" value="Dihydrodipicolinate Reductase, domain 2"/>
    <property type="match status" value="1"/>
</dbReference>
<keyword evidence="7" id="KW-1185">Reference proteome</keyword>
<dbReference type="NCBIfam" id="TIGR00756">
    <property type="entry name" value="PPR"/>
    <property type="match status" value="3"/>
</dbReference>
<dbReference type="GO" id="GO:0099402">
    <property type="term" value="P:plant organ development"/>
    <property type="evidence" value="ECO:0007669"/>
    <property type="project" value="UniProtKB-ARBA"/>
</dbReference>
<dbReference type="PROSITE" id="PS51375">
    <property type="entry name" value="PPR"/>
    <property type="match status" value="3"/>
</dbReference>
<dbReference type="Proteomes" id="UP000237347">
    <property type="component" value="Unassembled WGS sequence"/>
</dbReference>